<gene>
    <name evidence="2" type="ORF">Dsin_032012</name>
</gene>
<evidence type="ECO:0000256" key="1">
    <source>
        <dbReference type="SAM" id="MobiDB-lite"/>
    </source>
</evidence>
<protein>
    <submittedName>
        <fullName evidence="2">Uncharacterized protein</fullName>
    </submittedName>
</protein>
<dbReference type="Proteomes" id="UP001281410">
    <property type="component" value="Unassembled WGS sequence"/>
</dbReference>
<accession>A0AAE0DSN3</accession>
<dbReference type="AlphaFoldDB" id="A0AAE0DSN3"/>
<evidence type="ECO:0000313" key="2">
    <source>
        <dbReference type="EMBL" id="KAK3184726.1"/>
    </source>
</evidence>
<feature type="region of interest" description="Disordered" evidence="1">
    <location>
        <begin position="1"/>
        <end position="30"/>
    </location>
</feature>
<sequence>MNRFPGMGQTTGTNTEPLQRSASTSTSAIISGKRSISSRLFQTKTPSEVLRIEERVDIDSQIKNLENNNLKLLKADTLYKTGFLHSKSDLVTTLSRHKISCVGEDNLVDLPLILRDDYSQLSARRLMHLGLITIGVIGLTRQGT</sequence>
<comment type="caution">
    <text evidence="2">The sequence shown here is derived from an EMBL/GenBank/DDBJ whole genome shotgun (WGS) entry which is preliminary data.</text>
</comment>
<name>A0AAE0DSN3_9ROSI</name>
<feature type="compositionally biased region" description="Polar residues" evidence="1">
    <location>
        <begin position="8"/>
        <end position="20"/>
    </location>
</feature>
<organism evidence="2 3">
    <name type="scientific">Dipteronia sinensis</name>
    <dbReference type="NCBI Taxonomy" id="43782"/>
    <lineage>
        <taxon>Eukaryota</taxon>
        <taxon>Viridiplantae</taxon>
        <taxon>Streptophyta</taxon>
        <taxon>Embryophyta</taxon>
        <taxon>Tracheophyta</taxon>
        <taxon>Spermatophyta</taxon>
        <taxon>Magnoliopsida</taxon>
        <taxon>eudicotyledons</taxon>
        <taxon>Gunneridae</taxon>
        <taxon>Pentapetalae</taxon>
        <taxon>rosids</taxon>
        <taxon>malvids</taxon>
        <taxon>Sapindales</taxon>
        <taxon>Sapindaceae</taxon>
        <taxon>Hippocastanoideae</taxon>
        <taxon>Acereae</taxon>
        <taxon>Dipteronia</taxon>
    </lineage>
</organism>
<evidence type="ECO:0000313" key="3">
    <source>
        <dbReference type="Proteomes" id="UP001281410"/>
    </source>
</evidence>
<reference evidence="2" key="1">
    <citation type="journal article" date="2023" name="Plant J.">
        <title>Genome sequences and population genomics provide insights into the demographic history, inbreeding, and mutation load of two 'living fossil' tree species of Dipteronia.</title>
        <authorList>
            <person name="Feng Y."/>
            <person name="Comes H.P."/>
            <person name="Chen J."/>
            <person name="Zhu S."/>
            <person name="Lu R."/>
            <person name="Zhang X."/>
            <person name="Li P."/>
            <person name="Qiu J."/>
            <person name="Olsen K.M."/>
            <person name="Qiu Y."/>
        </authorList>
    </citation>
    <scope>NUCLEOTIDE SEQUENCE</scope>
    <source>
        <strain evidence="2">NBL</strain>
    </source>
</reference>
<keyword evidence="3" id="KW-1185">Reference proteome</keyword>
<proteinExistence type="predicted"/>
<feature type="compositionally biased region" description="Low complexity" evidence="1">
    <location>
        <begin position="21"/>
        <end position="30"/>
    </location>
</feature>
<dbReference type="EMBL" id="JANJYJ010000010">
    <property type="protein sequence ID" value="KAK3184726.1"/>
    <property type="molecule type" value="Genomic_DNA"/>
</dbReference>